<organism evidence="1">
    <name type="scientific">bioreactor metagenome</name>
    <dbReference type="NCBI Taxonomy" id="1076179"/>
    <lineage>
        <taxon>unclassified sequences</taxon>
        <taxon>metagenomes</taxon>
        <taxon>ecological metagenomes</taxon>
    </lineage>
</organism>
<gene>
    <name evidence="1" type="ORF">SDC9_121956</name>
</gene>
<protein>
    <submittedName>
        <fullName evidence="1">Uncharacterized protein</fullName>
    </submittedName>
</protein>
<dbReference type="AlphaFoldDB" id="A0A645CDD9"/>
<sequence>MFRLDARINAVFTNRALVFFVRNVAELRTGDRFGSVRYHAELDGDGNGGVLMVARNHNRTYARLTAGFNCADHFRTHGVDHADEAYKR</sequence>
<dbReference type="EMBL" id="VSSQ01026313">
    <property type="protein sequence ID" value="MPM74967.1"/>
    <property type="molecule type" value="Genomic_DNA"/>
</dbReference>
<evidence type="ECO:0000313" key="1">
    <source>
        <dbReference type="EMBL" id="MPM74967.1"/>
    </source>
</evidence>
<name>A0A645CDD9_9ZZZZ</name>
<proteinExistence type="predicted"/>
<accession>A0A645CDD9</accession>
<comment type="caution">
    <text evidence="1">The sequence shown here is derived from an EMBL/GenBank/DDBJ whole genome shotgun (WGS) entry which is preliminary data.</text>
</comment>
<reference evidence="1" key="1">
    <citation type="submission" date="2019-08" db="EMBL/GenBank/DDBJ databases">
        <authorList>
            <person name="Kucharzyk K."/>
            <person name="Murdoch R.W."/>
            <person name="Higgins S."/>
            <person name="Loffler F."/>
        </authorList>
    </citation>
    <scope>NUCLEOTIDE SEQUENCE</scope>
</reference>